<organism evidence="8 9">
    <name type="scientific">Lipingzhangella rawalii</name>
    <dbReference type="NCBI Taxonomy" id="2055835"/>
    <lineage>
        <taxon>Bacteria</taxon>
        <taxon>Bacillati</taxon>
        <taxon>Actinomycetota</taxon>
        <taxon>Actinomycetes</taxon>
        <taxon>Streptosporangiales</taxon>
        <taxon>Nocardiopsidaceae</taxon>
        <taxon>Lipingzhangella</taxon>
    </lineage>
</organism>
<feature type="binding site" evidence="5">
    <location>
        <begin position="220"/>
        <end position="227"/>
    </location>
    <ligand>
        <name>ATP</name>
        <dbReference type="ChEBI" id="CHEBI:30616"/>
    </ligand>
</feature>
<protein>
    <submittedName>
        <fullName evidence="8">AAA family ATPase</fullName>
    </submittedName>
</protein>
<comment type="caution">
    <text evidence="8">The sequence shown here is derived from an EMBL/GenBank/DDBJ whole genome shotgun (WGS) entry which is preliminary data.</text>
</comment>
<evidence type="ECO:0000256" key="4">
    <source>
        <dbReference type="ARBA" id="ARBA00022840"/>
    </source>
</evidence>
<feature type="region of interest" description="Disordered" evidence="6">
    <location>
        <begin position="378"/>
        <end position="405"/>
    </location>
</feature>
<proteinExistence type="predicted"/>
<dbReference type="PROSITE" id="PS51198">
    <property type="entry name" value="UVRD_HELICASE_ATP_BIND"/>
    <property type="match status" value="1"/>
</dbReference>
<feature type="compositionally biased region" description="Basic and acidic residues" evidence="6">
    <location>
        <begin position="509"/>
        <end position="522"/>
    </location>
</feature>
<evidence type="ECO:0000313" key="9">
    <source>
        <dbReference type="Proteomes" id="UP001250214"/>
    </source>
</evidence>
<dbReference type="PANTHER" id="PTHR11070:SF45">
    <property type="entry name" value="DNA 3'-5' HELICASE"/>
    <property type="match status" value="1"/>
</dbReference>
<name>A0ABU2H7L2_9ACTN</name>
<keyword evidence="1 5" id="KW-0547">Nucleotide-binding</keyword>
<feature type="region of interest" description="Disordered" evidence="6">
    <location>
        <begin position="1"/>
        <end position="21"/>
    </location>
</feature>
<evidence type="ECO:0000256" key="5">
    <source>
        <dbReference type="PROSITE-ProRule" id="PRU00560"/>
    </source>
</evidence>
<accession>A0ABU2H7L2</accession>
<keyword evidence="3 5" id="KW-0347">Helicase</keyword>
<dbReference type="Proteomes" id="UP001250214">
    <property type="component" value="Unassembled WGS sequence"/>
</dbReference>
<evidence type="ECO:0000313" key="8">
    <source>
        <dbReference type="EMBL" id="MDS1271301.1"/>
    </source>
</evidence>
<reference evidence="9" key="1">
    <citation type="submission" date="2023-07" db="EMBL/GenBank/DDBJ databases">
        <title>Novel species in the genus Lipingzhangella isolated from Sambhar Salt Lake.</title>
        <authorList>
            <person name="Jiya N."/>
            <person name="Kajale S."/>
            <person name="Sharma A."/>
        </authorList>
    </citation>
    <scope>NUCLEOTIDE SEQUENCE [LARGE SCALE GENOMIC DNA]</scope>
    <source>
        <strain evidence="9">LS1_29</strain>
    </source>
</reference>
<evidence type="ECO:0000259" key="7">
    <source>
        <dbReference type="PROSITE" id="PS51198"/>
    </source>
</evidence>
<dbReference type="InterPro" id="IPR027417">
    <property type="entry name" value="P-loop_NTPase"/>
</dbReference>
<sequence>MDRSQRHPDTADRTAPESARDHSIRAEQAVLDTHYARLDAARSETRAALDQIRARGANGSYANLMEREAGAEEQARSLARLNSVEDGLCFGRIDPTSRDADPLYIGRIGLRDADHEVLLVDWRAPAAQPFYAATPQAPRGLARRRHLHTRGRGVTGIDDEVFDLDRLDATEQSGLVGEAALLARLREGRTGRMQDIVATIQGEQDQVIRSALAGVLVVQGGPGTGKTVAALHRTAYLLYTHRRTLERRGVLIVGPNPTFLRYIGQVLPALGETDVVFTTVGGLYPGVHTEHTDVPEVAAVKGSVRMAGLLAAAVRQRQHIPDGDLHVAAGGMELRVAQEDYAELVERIRDKELPHNAARGHVVAEVLTALAQDQQRQLEDTLREAEEDAGLDAQTGAAPELEDPNAELWSEEDLASARETLWTDPAVRSTLDELWPALTPQQLLTELFSDPGRLLAAVAESRRFPADGVLTDHEWPLLLREAEASWTVDDVPLLDEAAELLGEDGSQQRARDQAEEQRRREAERYAQGVLEFTGLFEAGMLDAATLAERHRDDGPSVSTAERAAQDRSWAYGHVIVDEAQELSAMAWRTVMRRNPARSLTVVGDTAQTGSAAGATSWTEMLGPYAEGRLQEQHLLVNYRTPVEIMRLAADILAAVAPEQRPPESVRESGEEPRAVRVAPGDWSRQLTKVVDGELTAIGAEQADTGHEAAPSSDPSATAAGGRVAVLVPDHRHTEFAALLPRAAANTTPEVLDAPLAVLTCTQAKGLEFDAVVLVAPDEILEQSPRGGRDLYVAATRATRRLTVLHEAPLPPMLAALHGTA</sequence>
<dbReference type="SUPFAM" id="SSF52540">
    <property type="entry name" value="P-loop containing nucleoside triphosphate hydrolases"/>
    <property type="match status" value="1"/>
</dbReference>
<dbReference type="InterPro" id="IPR000212">
    <property type="entry name" value="DNA_helicase_UvrD/REP"/>
</dbReference>
<dbReference type="RefSeq" id="WP_310912828.1">
    <property type="nucleotide sequence ID" value="NZ_JAVLVT010000005.1"/>
</dbReference>
<dbReference type="PANTHER" id="PTHR11070">
    <property type="entry name" value="UVRD / RECB / PCRA DNA HELICASE FAMILY MEMBER"/>
    <property type="match status" value="1"/>
</dbReference>
<dbReference type="Pfam" id="PF13538">
    <property type="entry name" value="UvrD_C_2"/>
    <property type="match status" value="1"/>
</dbReference>
<dbReference type="InterPro" id="IPR027785">
    <property type="entry name" value="UvrD-like_helicase_C"/>
</dbReference>
<evidence type="ECO:0000256" key="3">
    <source>
        <dbReference type="ARBA" id="ARBA00022806"/>
    </source>
</evidence>
<evidence type="ECO:0000256" key="1">
    <source>
        <dbReference type="ARBA" id="ARBA00022741"/>
    </source>
</evidence>
<feature type="region of interest" description="Disordered" evidence="6">
    <location>
        <begin position="502"/>
        <end position="522"/>
    </location>
</feature>
<keyword evidence="2 5" id="KW-0378">Hydrolase</keyword>
<feature type="domain" description="UvrD-like helicase ATP-binding" evidence="7">
    <location>
        <begin position="199"/>
        <end position="641"/>
    </location>
</feature>
<dbReference type="EMBL" id="JAVLVT010000005">
    <property type="protein sequence ID" value="MDS1271301.1"/>
    <property type="molecule type" value="Genomic_DNA"/>
</dbReference>
<keyword evidence="4 5" id="KW-0067">ATP-binding</keyword>
<keyword evidence="9" id="KW-1185">Reference proteome</keyword>
<dbReference type="InterPro" id="IPR014016">
    <property type="entry name" value="UvrD-like_ATP-bd"/>
</dbReference>
<evidence type="ECO:0000256" key="6">
    <source>
        <dbReference type="SAM" id="MobiDB-lite"/>
    </source>
</evidence>
<gene>
    <name evidence="8" type="ORF">RIF23_13445</name>
</gene>
<dbReference type="Gene3D" id="3.40.50.300">
    <property type="entry name" value="P-loop containing nucleotide triphosphate hydrolases"/>
    <property type="match status" value="2"/>
</dbReference>
<evidence type="ECO:0000256" key="2">
    <source>
        <dbReference type="ARBA" id="ARBA00022801"/>
    </source>
</evidence>